<accession>A0A392RB47</accession>
<reference evidence="1 2" key="1">
    <citation type="journal article" date="2018" name="Front. Plant Sci.">
        <title>Red Clover (Trifolium pratense) and Zigzag Clover (T. medium) - A Picture of Genomic Similarities and Differences.</title>
        <authorList>
            <person name="Dluhosova J."/>
            <person name="Istvanek J."/>
            <person name="Nedelnik J."/>
            <person name="Repkova J."/>
        </authorList>
    </citation>
    <scope>NUCLEOTIDE SEQUENCE [LARGE SCALE GENOMIC DNA]</scope>
    <source>
        <strain evidence="2">cv. 10/8</strain>
        <tissue evidence="1">Leaf</tissue>
    </source>
</reference>
<sequence length="27" mass="2920">GTDADMWQEEENGYTATSTMQVATLAV</sequence>
<evidence type="ECO:0000313" key="2">
    <source>
        <dbReference type="Proteomes" id="UP000265520"/>
    </source>
</evidence>
<dbReference type="AlphaFoldDB" id="A0A392RB47"/>
<dbReference type="EMBL" id="LXQA010204244">
    <property type="protein sequence ID" value="MCI33417.1"/>
    <property type="molecule type" value="Genomic_DNA"/>
</dbReference>
<name>A0A392RB47_9FABA</name>
<evidence type="ECO:0000313" key="1">
    <source>
        <dbReference type="EMBL" id="MCI33417.1"/>
    </source>
</evidence>
<keyword evidence="2" id="KW-1185">Reference proteome</keyword>
<dbReference type="Proteomes" id="UP000265520">
    <property type="component" value="Unassembled WGS sequence"/>
</dbReference>
<feature type="non-terminal residue" evidence="1">
    <location>
        <position position="1"/>
    </location>
</feature>
<protein>
    <submittedName>
        <fullName evidence="1">Uncharacterized protein</fullName>
    </submittedName>
</protein>
<organism evidence="1 2">
    <name type="scientific">Trifolium medium</name>
    <dbReference type="NCBI Taxonomy" id="97028"/>
    <lineage>
        <taxon>Eukaryota</taxon>
        <taxon>Viridiplantae</taxon>
        <taxon>Streptophyta</taxon>
        <taxon>Embryophyta</taxon>
        <taxon>Tracheophyta</taxon>
        <taxon>Spermatophyta</taxon>
        <taxon>Magnoliopsida</taxon>
        <taxon>eudicotyledons</taxon>
        <taxon>Gunneridae</taxon>
        <taxon>Pentapetalae</taxon>
        <taxon>rosids</taxon>
        <taxon>fabids</taxon>
        <taxon>Fabales</taxon>
        <taxon>Fabaceae</taxon>
        <taxon>Papilionoideae</taxon>
        <taxon>50 kb inversion clade</taxon>
        <taxon>NPAAA clade</taxon>
        <taxon>Hologalegina</taxon>
        <taxon>IRL clade</taxon>
        <taxon>Trifolieae</taxon>
        <taxon>Trifolium</taxon>
    </lineage>
</organism>
<comment type="caution">
    <text evidence="1">The sequence shown here is derived from an EMBL/GenBank/DDBJ whole genome shotgun (WGS) entry which is preliminary data.</text>
</comment>
<proteinExistence type="predicted"/>